<evidence type="ECO:0000313" key="4">
    <source>
        <dbReference type="Proteomes" id="UP000075920"/>
    </source>
</evidence>
<keyword evidence="4" id="KW-1185">Reference proteome</keyword>
<reference evidence="3" key="2">
    <citation type="submission" date="2020-05" db="UniProtKB">
        <authorList>
            <consortium name="EnsemblMetazoa"/>
        </authorList>
    </citation>
    <scope>IDENTIFICATION</scope>
    <source>
        <strain evidence="3">MINIMUS1</strain>
    </source>
</reference>
<dbReference type="EnsemblMetazoa" id="AMIN006230-RA">
    <property type="protein sequence ID" value="AMIN006230-PA"/>
    <property type="gene ID" value="AMIN006230"/>
</dbReference>
<proteinExistence type="predicted"/>
<feature type="region of interest" description="Disordered" evidence="1">
    <location>
        <begin position="141"/>
        <end position="172"/>
    </location>
</feature>
<evidence type="ECO:0000256" key="1">
    <source>
        <dbReference type="SAM" id="MobiDB-lite"/>
    </source>
</evidence>
<feature type="domain" description="C2H2-type" evidence="2">
    <location>
        <begin position="94"/>
        <end position="115"/>
    </location>
</feature>
<evidence type="ECO:0000259" key="2">
    <source>
        <dbReference type="PROSITE" id="PS00028"/>
    </source>
</evidence>
<accession>A0A182W7A8</accession>
<protein>
    <recommendedName>
        <fullName evidence="2">C2H2-type domain-containing protein</fullName>
    </recommendedName>
</protein>
<evidence type="ECO:0000313" key="3">
    <source>
        <dbReference type="EnsemblMetazoa" id="AMIN006230-PA"/>
    </source>
</evidence>
<feature type="region of interest" description="Disordered" evidence="1">
    <location>
        <begin position="192"/>
        <end position="259"/>
    </location>
</feature>
<dbReference type="SMART" id="SM00355">
    <property type="entry name" value="ZnF_C2H2"/>
    <property type="match status" value="2"/>
</dbReference>
<dbReference type="AlphaFoldDB" id="A0A182W7A8"/>
<name>A0A182W7A8_9DIPT</name>
<organism evidence="3 4">
    <name type="scientific">Anopheles minimus</name>
    <dbReference type="NCBI Taxonomy" id="112268"/>
    <lineage>
        <taxon>Eukaryota</taxon>
        <taxon>Metazoa</taxon>
        <taxon>Ecdysozoa</taxon>
        <taxon>Arthropoda</taxon>
        <taxon>Hexapoda</taxon>
        <taxon>Insecta</taxon>
        <taxon>Pterygota</taxon>
        <taxon>Neoptera</taxon>
        <taxon>Endopterygota</taxon>
        <taxon>Diptera</taxon>
        <taxon>Nematocera</taxon>
        <taxon>Culicoidea</taxon>
        <taxon>Culicidae</taxon>
        <taxon>Anophelinae</taxon>
        <taxon>Anopheles</taxon>
    </lineage>
</organism>
<dbReference type="VEuPathDB" id="VectorBase:AMIN006230"/>
<dbReference type="InterPro" id="IPR013087">
    <property type="entry name" value="Znf_C2H2_type"/>
</dbReference>
<feature type="domain" description="C2H2-type" evidence="2">
    <location>
        <begin position="69"/>
        <end position="89"/>
    </location>
</feature>
<reference evidence="4" key="1">
    <citation type="submission" date="2013-03" db="EMBL/GenBank/DDBJ databases">
        <title>The Genome Sequence of Anopheles minimus MINIMUS1.</title>
        <authorList>
            <consortium name="The Broad Institute Genomics Platform"/>
            <person name="Neafsey D.E."/>
            <person name="Walton C."/>
            <person name="Walker B."/>
            <person name="Young S.K."/>
            <person name="Zeng Q."/>
            <person name="Gargeya S."/>
            <person name="Fitzgerald M."/>
            <person name="Haas B."/>
            <person name="Abouelleil A."/>
            <person name="Allen A.W."/>
            <person name="Alvarado L."/>
            <person name="Arachchi H.M."/>
            <person name="Berlin A.M."/>
            <person name="Chapman S.B."/>
            <person name="Gainer-Dewar J."/>
            <person name="Goldberg J."/>
            <person name="Griggs A."/>
            <person name="Gujja S."/>
            <person name="Hansen M."/>
            <person name="Howarth C."/>
            <person name="Imamovic A."/>
            <person name="Ireland A."/>
            <person name="Larimer J."/>
            <person name="McCowan C."/>
            <person name="Murphy C."/>
            <person name="Pearson M."/>
            <person name="Poon T.W."/>
            <person name="Priest M."/>
            <person name="Roberts A."/>
            <person name="Saif S."/>
            <person name="Shea T."/>
            <person name="Sisk P."/>
            <person name="Sykes S."/>
            <person name="Wortman J."/>
            <person name="Nusbaum C."/>
            <person name="Birren B."/>
        </authorList>
    </citation>
    <scope>NUCLEOTIDE SEQUENCE [LARGE SCALE GENOMIC DNA]</scope>
    <source>
        <strain evidence="4">MINIMUS1</strain>
    </source>
</reference>
<feature type="compositionally biased region" description="Polar residues" evidence="1">
    <location>
        <begin position="162"/>
        <end position="172"/>
    </location>
</feature>
<feature type="compositionally biased region" description="Basic and acidic residues" evidence="1">
    <location>
        <begin position="204"/>
        <end position="215"/>
    </location>
</feature>
<dbReference type="PROSITE" id="PS00028">
    <property type="entry name" value="ZINC_FINGER_C2H2_1"/>
    <property type="match status" value="2"/>
</dbReference>
<sequence>MSAETVGHSDREPVEDAVFEKGAIFKDENENTQLCIGEASVNGGISQSYMKALTTLSLNTTLRGPKFYCYECDYYLHTRLSMITHMKMHRKPFCPVCFSMFSDEYEVHVHIAELHSMLFPTVVAHPVVQLDEAVGKEEGCFFQTDVPPNSPNPEYKERSNPENESGTMHDSSSIPFLIGEKLRQHQELLNLGEETKKPLNTSPEDSKSADEIESHKPRKARHYRGERERLLSIAGVTGKVHKATKPNVSGAKSGENTADTSLKRLTSRFGRVISLKVPQF</sequence>
<dbReference type="Proteomes" id="UP000075920">
    <property type="component" value="Unassembled WGS sequence"/>
</dbReference>